<dbReference type="Proteomes" id="UP000058599">
    <property type="component" value="Chromosome"/>
</dbReference>
<dbReference type="KEGG" id="sgi:SGRAN_2693"/>
<feature type="domain" description="Major facilitator superfamily (MFS) profile" evidence="5">
    <location>
        <begin position="9"/>
        <end position="388"/>
    </location>
</feature>
<gene>
    <name evidence="6" type="primary">cynX</name>
    <name evidence="6" type="ORF">SGRAN_2693</name>
</gene>
<feature type="transmembrane region" description="Helical" evidence="4">
    <location>
        <begin position="165"/>
        <end position="188"/>
    </location>
</feature>
<dbReference type="EMBL" id="CP012199">
    <property type="protein sequence ID" value="AMG75043.1"/>
    <property type="molecule type" value="Genomic_DNA"/>
</dbReference>
<reference evidence="6 7" key="1">
    <citation type="journal article" date="2016" name="BMC Genomics">
        <title>Genomic analysis of the nitrate-respiring Sphingopyxis granuli (formerly Sphingomonas macrogoltabida) strain TFA.</title>
        <authorList>
            <person name="Garcia-Romero I."/>
            <person name="Perez-Pulido A.J."/>
            <person name="Gonzalez-Flores Y.E."/>
            <person name="Reyes-Ramirez F."/>
            <person name="Santero E."/>
            <person name="Floriano B."/>
        </authorList>
    </citation>
    <scope>NUCLEOTIDE SEQUENCE [LARGE SCALE GENOMIC DNA]</scope>
    <source>
        <strain evidence="6 7">TFA</strain>
    </source>
</reference>
<feature type="transmembrane region" description="Helical" evidence="4">
    <location>
        <begin position="79"/>
        <end position="97"/>
    </location>
</feature>
<keyword evidence="7" id="KW-1185">Reference proteome</keyword>
<evidence type="ECO:0000256" key="2">
    <source>
        <dbReference type="ARBA" id="ARBA00022989"/>
    </source>
</evidence>
<name>A0AA86GLK0_9SPHN</name>
<dbReference type="PROSITE" id="PS50850">
    <property type="entry name" value="MFS"/>
    <property type="match status" value="1"/>
</dbReference>
<feature type="transmembrane region" description="Helical" evidence="4">
    <location>
        <begin position="209"/>
        <end position="231"/>
    </location>
</feature>
<dbReference type="InterPro" id="IPR011701">
    <property type="entry name" value="MFS"/>
</dbReference>
<dbReference type="PANTHER" id="PTHR23523:SF1">
    <property type="entry name" value="CYANATE TRANSPORT PROTEIN CYNX"/>
    <property type="match status" value="1"/>
</dbReference>
<evidence type="ECO:0000256" key="4">
    <source>
        <dbReference type="SAM" id="Phobius"/>
    </source>
</evidence>
<dbReference type="RefSeq" id="WP_067184460.1">
    <property type="nucleotide sequence ID" value="NZ_CP012199.1"/>
</dbReference>
<keyword evidence="1 4" id="KW-0812">Transmembrane</keyword>
<evidence type="ECO:0000313" key="6">
    <source>
        <dbReference type="EMBL" id="AMG75043.1"/>
    </source>
</evidence>
<feature type="transmembrane region" description="Helical" evidence="4">
    <location>
        <begin position="332"/>
        <end position="351"/>
    </location>
</feature>
<dbReference type="InterPro" id="IPR036259">
    <property type="entry name" value="MFS_trans_sf"/>
</dbReference>
<feature type="transmembrane region" description="Helical" evidence="4">
    <location>
        <begin position="48"/>
        <end position="67"/>
    </location>
</feature>
<evidence type="ECO:0000256" key="3">
    <source>
        <dbReference type="ARBA" id="ARBA00023136"/>
    </source>
</evidence>
<feature type="transmembrane region" description="Helical" evidence="4">
    <location>
        <begin position="243"/>
        <end position="266"/>
    </location>
</feature>
<dbReference type="Gene3D" id="1.20.1250.20">
    <property type="entry name" value="MFS general substrate transporter like domains"/>
    <property type="match status" value="1"/>
</dbReference>
<dbReference type="InterPro" id="IPR052524">
    <property type="entry name" value="MFS_Cyanate_Porter"/>
</dbReference>
<feature type="transmembrane region" description="Helical" evidence="4">
    <location>
        <begin position="137"/>
        <end position="159"/>
    </location>
</feature>
<feature type="transmembrane region" description="Helical" evidence="4">
    <location>
        <begin position="363"/>
        <end position="384"/>
    </location>
</feature>
<dbReference type="GO" id="GO:0022857">
    <property type="term" value="F:transmembrane transporter activity"/>
    <property type="evidence" value="ECO:0007669"/>
    <property type="project" value="InterPro"/>
</dbReference>
<proteinExistence type="predicted"/>
<dbReference type="SUPFAM" id="SSF103473">
    <property type="entry name" value="MFS general substrate transporter"/>
    <property type="match status" value="1"/>
</dbReference>
<evidence type="ECO:0000259" key="5">
    <source>
        <dbReference type="PROSITE" id="PS50850"/>
    </source>
</evidence>
<protein>
    <submittedName>
        <fullName evidence="6">Major facilitator transporter</fullName>
    </submittedName>
</protein>
<organism evidence="6 7">
    <name type="scientific">Sphingopyxis granuli</name>
    <dbReference type="NCBI Taxonomy" id="267128"/>
    <lineage>
        <taxon>Bacteria</taxon>
        <taxon>Pseudomonadati</taxon>
        <taxon>Pseudomonadota</taxon>
        <taxon>Alphaproteobacteria</taxon>
        <taxon>Sphingomonadales</taxon>
        <taxon>Sphingomonadaceae</taxon>
        <taxon>Sphingopyxis</taxon>
    </lineage>
</organism>
<feature type="transmembrane region" description="Helical" evidence="4">
    <location>
        <begin position="103"/>
        <end position="125"/>
    </location>
</feature>
<feature type="transmembrane region" description="Helical" evidence="4">
    <location>
        <begin position="275"/>
        <end position="293"/>
    </location>
</feature>
<feature type="transmembrane region" description="Helical" evidence="4">
    <location>
        <begin position="9"/>
        <end position="28"/>
    </location>
</feature>
<sequence>MKTADPSRAAWPLLFVVAIVGLNLRPFVTGVGPLAQDIREGTGLGLQGLSLLTLVPMLLMGAFAFAGPSLQRAAGARRSVIAALAVLGIGSWLRLFVTTGWALIGTAAVIGFGVAIVQAVFPSIIKRMFPDHNAKVMGLYSATLMGGGALGAKASPIVARWAGDWHMGLAWLVLPAVLAVLLAARYLPADGGAAPGDGVMLHLLRLRRTWLLMVWFGIANGGYSSVIAWLPPFYQALGWDRNASGSLLALMAVCQAMAALVLPLLIRRGGDRRGWLWLTLTCQAAGFAGFAFWPGLAPSLWTALVGAGLGGCFALSMVVALDHLADPAHAGALSAVMQGGGFLIAAIPPWIVAVLHDATGGFLSGWLLHLACVVVVMLLTIPLVPHSYAKAMPPPA</sequence>
<dbReference type="InterPro" id="IPR020846">
    <property type="entry name" value="MFS_dom"/>
</dbReference>
<keyword evidence="2 4" id="KW-1133">Transmembrane helix</keyword>
<keyword evidence="3 4" id="KW-0472">Membrane</keyword>
<evidence type="ECO:0000313" key="7">
    <source>
        <dbReference type="Proteomes" id="UP000058599"/>
    </source>
</evidence>
<evidence type="ECO:0000256" key="1">
    <source>
        <dbReference type="ARBA" id="ARBA00022692"/>
    </source>
</evidence>
<dbReference type="NCBIfam" id="NF007256">
    <property type="entry name" value="PRK09705.1"/>
    <property type="match status" value="1"/>
</dbReference>
<feature type="transmembrane region" description="Helical" evidence="4">
    <location>
        <begin position="299"/>
        <end position="320"/>
    </location>
</feature>
<dbReference type="Pfam" id="PF07690">
    <property type="entry name" value="MFS_1"/>
    <property type="match status" value="1"/>
</dbReference>
<accession>A0AA86GLK0</accession>
<dbReference type="AlphaFoldDB" id="A0AA86GLK0"/>
<dbReference type="PANTHER" id="PTHR23523">
    <property type="match status" value="1"/>
</dbReference>